<feature type="domain" description="Vps16 C-terminal" evidence="3">
    <location>
        <begin position="511"/>
        <end position="814"/>
    </location>
</feature>
<dbReference type="PANTHER" id="PTHR12811:SF0">
    <property type="entry name" value="VACUOLAR PROTEIN SORTING-ASSOCIATED PROTEIN 16 HOMOLOG"/>
    <property type="match status" value="1"/>
</dbReference>
<dbReference type="Gene3D" id="1.10.150.780">
    <property type="entry name" value="Vps16, C-terminal region"/>
    <property type="match status" value="1"/>
</dbReference>
<evidence type="ECO:0000259" key="4">
    <source>
        <dbReference type="Pfam" id="PF04841"/>
    </source>
</evidence>
<dbReference type="InterPro" id="IPR015943">
    <property type="entry name" value="WD40/YVTN_repeat-like_dom_sf"/>
</dbReference>
<dbReference type="GO" id="GO:0016197">
    <property type="term" value="P:endosomal transport"/>
    <property type="evidence" value="ECO:0007669"/>
    <property type="project" value="TreeGrafter"/>
</dbReference>
<evidence type="ECO:0000259" key="3">
    <source>
        <dbReference type="Pfam" id="PF04840"/>
    </source>
</evidence>
<accession>U4LI69</accession>
<name>U4LI69_PYROM</name>
<organism evidence="5 6">
    <name type="scientific">Pyronema omphalodes (strain CBS 100304)</name>
    <name type="common">Pyronema confluens</name>
    <dbReference type="NCBI Taxonomy" id="1076935"/>
    <lineage>
        <taxon>Eukaryota</taxon>
        <taxon>Fungi</taxon>
        <taxon>Dikarya</taxon>
        <taxon>Ascomycota</taxon>
        <taxon>Pezizomycotina</taxon>
        <taxon>Pezizomycetes</taxon>
        <taxon>Pezizales</taxon>
        <taxon>Pyronemataceae</taxon>
        <taxon>Pyronema</taxon>
    </lineage>
</organism>
<dbReference type="GO" id="GO:0042144">
    <property type="term" value="P:vacuole fusion, non-autophagic"/>
    <property type="evidence" value="ECO:0007669"/>
    <property type="project" value="TreeGrafter"/>
</dbReference>
<dbReference type="InterPro" id="IPR006925">
    <property type="entry name" value="Vps16_C"/>
</dbReference>
<keyword evidence="2" id="KW-0813">Transport</keyword>
<dbReference type="EMBL" id="HF935560">
    <property type="protein sequence ID" value="CCX31232.1"/>
    <property type="molecule type" value="Genomic_DNA"/>
</dbReference>
<dbReference type="OMA" id="WCGDDCL"/>
<keyword evidence="6" id="KW-1185">Reference proteome</keyword>
<keyword evidence="2" id="KW-0653">Protein transport</keyword>
<feature type="domain" description="Vps16 N-terminal" evidence="4">
    <location>
        <begin position="8"/>
        <end position="417"/>
    </location>
</feature>
<evidence type="ECO:0000256" key="1">
    <source>
        <dbReference type="ARBA" id="ARBA00009250"/>
    </source>
</evidence>
<evidence type="ECO:0000313" key="6">
    <source>
        <dbReference type="Proteomes" id="UP000018144"/>
    </source>
</evidence>
<dbReference type="Pfam" id="PF04840">
    <property type="entry name" value="Vps16_C"/>
    <property type="match status" value="1"/>
</dbReference>
<dbReference type="GO" id="GO:0005768">
    <property type="term" value="C:endosome"/>
    <property type="evidence" value="ECO:0007669"/>
    <property type="project" value="UniProtKB-ARBA"/>
</dbReference>
<dbReference type="SUPFAM" id="SSF101908">
    <property type="entry name" value="Putative isomerase YbhE"/>
    <property type="match status" value="1"/>
</dbReference>
<reference evidence="5 6" key="1">
    <citation type="journal article" date="2013" name="PLoS Genet.">
        <title>The genome and development-dependent transcriptomes of Pyronema confluens: a window into fungal evolution.</title>
        <authorList>
            <person name="Traeger S."/>
            <person name="Altegoer F."/>
            <person name="Freitag M."/>
            <person name="Gabaldon T."/>
            <person name="Kempken F."/>
            <person name="Kumar A."/>
            <person name="Marcet-Houben M."/>
            <person name="Poggeler S."/>
            <person name="Stajich J.E."/>
            <person name="Nowrousian M."/>
        </authorList>
    </citation>
    <scope>NUCLEOTIDE SEQUENCE [LARGE SCALE GENOMIC DNA]</scope>
    <source>
        <strain evidence="6">CBS 100304</strain>
        <tissue evidence="5">Vegetative mycelium</tissue>
    </source>
</reference>
<gene>
    <name evidence="5" type="ORF">PCON_10363</name>
</gene>
<protein>
    <recommendedName>
        <fullName evidence="2">Probable vacuolar protein sorting-associated protein 16 homolog</fullName>
    </recommendedName>
</protein>
<dbReference type="GO" id="GO:0006886">
    <property type="term" value="P:intracellular protein transport"/>
    <property type="evidence" value="ECO:0007669"/>
    <property type="project" value="InterPro"/>
</dbReference>
<comment type="similarity">
    <text evidence="1 2">Belongs to the VPS16 family.</text>
</comment>
<dbReference type="STRING" id="1076935.U4LI69"/>
<dbReference type="Pfam" id="PF04841">
    <property type="entry name" value="Vps16_N"/>
    <property type="match status" value="1"/>
</dbReference>
<dbReference type="eggNOG" id="KOG2280">
    <property type="taxonomic scope" value="Eukaryota"/>
</dbReference>
<evidence type="ECO:0000313" key="5">
    <source>
        <dbReference type="EMBL" id="CCX31232.1"/>
    </source>
</evidence>
<sequence>MTSAVSATADWEQLEDRFYRKILLYSELFGPDYDLNDYQIAGAPFSGAIALYKNDDVLQEFRSGAAQTKPSIEIYSSAGKLIRRIAYDKGPIRGLGWSEDEKLLVIAEDGTVRCYSDLQGDFTQFSLGHGVEMVRVKEVRFWSTGFVALLRTNRLVAVSRYDEPRPKYLADPSPYIEDAVIHSWAIIPPAYTLSRHVEVLLSTGSTIIVLDPTDAQDQDLQNGPFTNISVSPNGKYVALYTTQGKLWVIKADFQDKLSEYDSGMGSVILPRTVEWCGNDSVVIAWDDEVHMVGPQGHSLKHYYESRVHLIPDIDGVRLITSDKCELFQKVPDVTEDIFKIGATSPASILLDAVDQLEKKSPKADDNIQLIRSHLTEAVDTCIKAAGHEFSVYWQKQLLKAASFGKSVPALYSSDDFVDMCETLRVLNAVRYFEVGLPITYEQFIRLTPEKLIQRLVNRQQHLLALRVSEHLRLPTDRIYIHWACMKVRQSTDDEDSICRTVVAKLQGKRGISFEEIARTAYDEGRGRLATQLLNYEPQAGRQVPLLLNMEEDEIALDKAIESGDTDLVFFVLLHLKKKHPLANFFRIINDRPFAAALVESSARETDLELLKDFYYQDDRRADGAHVILRESMEAKDLQLKLEKLKVATKLLSDSKDHVLEAKALDESAKLLHMQETFERELNERFMGISVNDTIFRLIRTGYSSRALKVKNEFRVPEKRYWWLRLRALVAKRDWNEIEEWGKTKKSPVGWEPFFNECLAAGNTKVAAGFVGKCSNLGYKERLDMYMRCGLVLRAAEEASKGKDLEALEGLRSKAVGRDMVEVERLIKILKGGK</sequence>
<proteinExistence type="inferred from homology"/>
<dbReference type="AlphaFoldDB" id="U4LI69"/>
<dbReference type="OrthoDB" id="1792at2759"/>
<evidence type="ECO:0000256" key="2">
    <source>
        <dbReference type="PIRNR" id="PIRNR007949"/>
    </source>
</evidence>
<dbReference type="GO" id="GO:0003779">
    <property type="term" value="F:actin binding"/>
    <property type="evidence" value="ECO:0007669"/>
    <property type="project" value="TreeGrafter"/>
</dbReference>
<dbReference type="GO" id="GO:0030897">
    <property type="term" value="C:HOPS complex"/>
    <property type="evidence" value="ECO:0007669"/>
    <property type="project" value="TreeGrafter"/>
</dbReference>
<dbReference type="Gene3D" id="2.130.10.10">
    <property type="entry name" value="YVTN repeat-like/Quinoprotein amine dehydrogenase"/>
    <property type="match status" value="1"/>
</dbReference>
<dbReference type="InterPro" id="IPR006926">
    <property type="entry name" value="Vps16_N"/>
</dbReference>
<dbReference type="Proteomes" id="UP000018144">
    <property type="component" value="Unassembled WGS sequence"/>
</dbReference>
<comment type="function">
    <text evidence="2">Essential for vacuolar protein sorting. Required for vacuole biogenesis, stability and to maintain vacuole morphology.</text>
</comment>
<dbReference type="PIRSF" id="PIRSF007949">
    <property type="entry name" value="VPS16"/>
    <property type="match status" value="1"/>
</dbReference>
<dbReference type="InterPro" id="IPR016534">
    <property type="entry name" value="VPS16"/>
</dbReference>
<dbReference type="InterPro" id="IPR038132">
    <property type="entry name" value="Vps16_C_sf"/>
</dbReference>
<dbReference type="PANTHER" id="PTHR12811">
    <property type="entry name" value="VACUOLAR PROTEIN SORTING VPS16"/>
    <property type="match status" value="1"/>
</dbReference>